<evidence type="ECO:0000313" key="10">
    <source>
        <dbReference type="EMBL" id="GCE96431.1"/>
    </source>
</evidence>
<keyword evidence="4 5" id="KW-0472">Membrane</keyword>
<dbReference type="InterPro" id="IPR035965">
    <property type="entry name" value="PAS-like_dom_sf"/>
</dbReference>
<dbReference type="EMBL" id="BIMW01000190">
    <property type="protein sequence ID" value="GCE96431.1"/>
    <property type="molecule type" value="Genomic_DNA"/>
</dbReference>
<accession>A0A5M3TEA9</accession>
<keyword evidence="3 5" id="KW-1133">Transmembrane helix</keyword>
<dbReference type="SMART" id="SM00065">
    <property type="entry name" value="GAF"/>
    <property type="match status" value="1"/>
</dbReference>
<dbReference type="CDD" id="cd01949">
    <property type="entry name" value="GGDEF"/>
    <property type="match status" value="1"/>
</dbReference>
<dbReference type="InterPro" id="IPR016132">
    <property type="entry name" value="Phyto_chromo_attachment"/>
</dbReference>
<dbReference type="PANTHER" id="PTHR45138:SF9">
    <property type="entry name" value="DIGUANYLATE CYCLASE DGCM-RELATED"/>
    <property type="match status" value="1"/>
</dbReference>
<keyword evidence="11" id="KW-1185">Reference proteome</keyword>
<dbReference type="Pfam" id="PF03924">
    <property type="entry name" value="CHASE"/>
    <property type="match status" value="1"/>
</dbReference>
<dbReference type="Pfam" id="PF08448">
    <property type="entry name" value="PAS_4"/>
    <property type="match status" value="2"/>
</dbReference>
<dbReference type="Pfam" id="PF08447">
    <property type="entry name" value="PAS_3"/>
    <property type="match status" value="1"/>
</dbReference>
<dbReference type="SMART" id="SM00267">
    <property type="entry name" value="GGDEF"/>
    <property type="match status" value="1"/>
</dbReference>
<evidence type="ECO:0000256" key="2">
    <source>
        <dbReference type="ARBA" id="ARBA00022692"/>
    </source>
</evidence>
<evidence type="ECO:0000259" key="6">
    <source>
        <dbReference type="PROSITE" id="PS50046"/>
    </source>
</evidence>
<dbReference type="SMART" id="SM00086">
    <property type="entry name" value="PAC"/>
    <property type="match status" value="2"/>
</dbReference>
<evidence type="ECO:0000313" key="11">
    <source>
        <dbReference type="Proteomes" id="UP000326169"/>
    </source>
</evidence>
<organism evidence="10 11">
    <name type="scientific">Limnospira platensis NIES-46</name>
    <dbReference type="NCBI Taxonomy" id="1236695"/>
    <lineage>
        <taxon>Bacteria</taxon>
        <taxon>Bacillati</taxon>
        <taxon>Cyanobacteriota</taxon>
        <taxon>Cyanophyceae</taxon>
        <taxon>Oscillatoriophycideae</taxon>
        <taxon>Oscillatoriales</taxon>
        <taxon>Sirenicapillariaceae</taxon>
        <taxon>Limnospira</taxon>
    </lineage>
</organism>
<dbReference type="PROSITE" id="PS50839">
    <property type="entry name" value="CHASE"/>
    <property type="match status" value="1"/>
</dbReference>
<dbReference type="InterPro" id="IPR000014">
    <property type="entry name" value="PAS"/>
</dbReference>
<dbReference type="Gene3D" id="3.30.450.40">
    <property type="match status" value="2"/>
</dbReference>
<evidence type="ECO:0000256" key="3">
    <source>
        <dbReference type="ARBA" id="ARBA00022989"/>
    </source>
</evidence>
<proteinExistence type="predicted"/>
<dbReference type="InterPro" id="IPR003018">
    <property type="entry name" value="GAF"/>
</dbReference>
<evidence type="ECO:0000256" key="4">
    <source>
        <dbReference type="ARBA" id="ARBA00023136"/>
    </source>
</evidence>
<dbReference type="Gene3D" id="3.30.450.20">
    <property type="entry name" value="PAS domain"/>
    <property type="match status" value="3"/>
</dbReference>
<dbReference type="Gene3D" id="3.30.70.270">
    <property type="match status" value="1"/>
</dbReference>
<evidence type="ECO:0000259" key="9">
    <source>
        <dbReference type="PROSITE" id="PS50887"/>
    </source>
</evidence>
<dbReference type="SUPFAM" id="SSF55781">
    <property type="entry name" value="GAF domain-like"/>
    <property type="match status" value="1"/>
</dbReference>
<dbReference type="InterPro" id="IPR001610">
    <property type="entry name" value="PAC"/>
</dbReference>
<gene>
    <name evidence="10" type="ORF">NIES46_45030</name>
</gene>
<dbReference type="Gene3D" id="3.30.450.350">
    <property type="entry name" value="CHASE domain"/>
    <property type="match status" value="1"/>
</dbReference>
<dbReference type="Pfam" id="PF01590">
    <property type="entry name" value="GAF"/>
    <property type="match status" value="1"/>
</dbReference>
<dbReference type="CDD" id="cd00130">
    <property type="entry name" value="PAS"/>
    <property type="match status" value="2"/>
</dbReference>
<dbReference type="PROSITE" id="PS50113">
    <property type="entry name" value="PAC"/>
    <property type="match status" value="2"/>
</dbReference>
<dbReference type="InterPro" id="IPR029787">
    <property type="entry name" value="Nucleotide_cyclase"/>
</dbReference>
<dbReference type="PROSITE" id="PS50046">
    <property type="entry name" value="PHYTOCHROME_2"/>
    <property type="match status" value="1"/>
</dbReference>
<dbReference type="InterPro" id="IPR043128">
    <property type="entry name" value="Rev_trsase/Diguanyl_cyclase"/>
</dbReference>
<dbReference type="InterPro" id="IPR050469">
    <property type="entry name" value="Diguanylate_Cyclase"/>
</dbReference>
<feature type="domain" description="PAC" evidence="7">
    <location>
        <begin position="384"/>
        <end position="440"/>
    </location>
</feature>
<dbReference type="NCBIfam" id="TIGR00254">
    <property type="entry name" value="GGDEF"/>
    <property type="match status" value="1"/>
</dbReference>
<sequence>MALDLLHRWLHLIKRRFKDYWVALFIGAIATLAILVIWQKLYIREQRHLAQLVQQEANNIQSILNRELSSRIVSLNRLAKRWELSNGTPREFWEADVSNYLEDTHGYQVIHWVDPSFIIRWIVPLEGNEQVQDMDLNQEHRQRISLQVARDLNQIILSKHISLVEGGEGFLVIIPLFVNERHDGFIVGVFEFTALFDGILPLSPLYTTQIYDRGYLVYSNGDLSESPFQQTSLVRAYGSDWTVQVSPQPLWIEQGKSPLPTIVLSAGLIIVWTMALTVYLGQYSWRYAHETRKINHKLQKEIIHRQQIEAILLDSQRQYQTLVENSPDIIQRFDTNFKHIYVSPILSQLTGIPNYTWIGKTCRDFPFSAAMANSWEAAANQLLTTGEKQMIEFEAETVNGWRYLEMAIVPEINEAKNITSILCISRDVTARKQAETSLKLSQAKFEALATNMPGMVYSYCPHNSEKPHHFKFVSHHCLDIFELEPNRILADINSLINLIHEDDLPSLRASMKQSFEQFLPWYWQGRVITNSGSIKWVECNAQPQSTPEGNIWHGIVFDISERKKYEENLRRFQGIVATTAEAIALINRDYIYQIVNKTYANLTKISEDCIINNTIENVLGKQIFNQTVKPLFDRCLAGEIVRYEAWFNFPGKPRFIGATYSPILQPDNTVKEVIVTVRDLTSLKQAEIAMKKQSDRQDILSKVTNRIRRSLHLQDILNTTVVEVSKVLGNHIVLVCKFQLNWSHKIIAHSEELCRDYHRLFCVIDPVMTIKIDQMIWQIAQLCRSGQINASVEMWQQFQGPTHLIFPIWLEDDELWGLLIAYFSSEDSNYKPAEIEMLKQLTEQLAIAIQQGELYHQLQIAHQELEKVYNLDALTGIPNRRHFDHVLQHEWLQLQREQQPLSIIMCDIDYFKCYNDTYGHIAGDKCLEKVADALKKCLKRPRDLVARYGGEEFVILLPNTPTEGAIEISQQIQEAVFELNMEPGAIPANFQRVTMSMGIASQIPTPQQSPTQLIFTADCALYQAKNNGRNQYVIGATESHRF</sequence>
<dbReference type="Pfam" id="PF00990">
    <property type="entry name" value="GGDEF"/>
    <property type="match status" value="1"/>
</dbReference>
<keyword evidence="2 5" id="KW-0812">Transmembrane</keyword>
<dbReference type="SUPFAM" id="SSF55073">
    <property type="entry name" value="Nucleotide cyclase"/>
    <property type="match status" value="1"/>
</dbReference>
<dbReference type="PANTHER" id="PTHR45138">
    <property type="entry name" value="REGULATORY COMPONENTS OF SENSORY TRANSDUCTION SYSTEM"/>
    <property type="match status" value="1"/>
</dbReference>
<dbReference type="InterPro" id="IPR013655">
    <property type="entry name" value="PAS_fold_3"/>
</dbReference>
<dbReference type="InterPro" id="IPR013656">
    <property type="entry name" value="PAS_4"/>
</dbReference>
<dbReference type="Proteomes" id="UP000326169">
    <property type="component" value="Unassembled WGS sequence"/>
</dbReference>
<dbReference type="SMART" id="SM00091">
    <property type="entry name" value="PAS"/>
    <property type="match status" value="3"/>
</dbReference>
<comment type="subcellular location">
    <subcellularLocation>
        <location evidence="1">Membrane</location>
    </subcellularLocation>
</comment>
<dbReference type="InterPro" id="IPR029016">
    <property type="entry name" value="GAF-like_dom_sf"/>
</dbReference>
<dbReference type="InterPro" id="IPR000160">
    <property type="entry name" value="GGDEF_dom"/>
</dbReference>
<name>A0A5M3TEA9_LIMPL</name>
<dbReference type="InterPro" id="IPR000700">
    <property type="entry name" value="PAS-assoc_C"/>
</dbReference>
<dbReference type="PROSITE" id="PS50887">
    <property type="entry name" value="GGDEF"/>
    <property type="match status" value="1"/>
</dbReference>
<dbReference type="GeneID" id="301685234"/>
<feature type="domain" description="Phytochrome chromophore attachment site" evidence="6">
    <location>
        <begin position="712"/>
        <end position="844"/>
    </location>
</feature>
<feature type="domain" description="CHASE" evidence="8">
    <location>
        <begin position="114"/>
        <end position="203"/>
    </location>
</feature>
<feature type="transmembrane region" description="Helical" evidence="5">
    <location>
        <begin position="20"/>
        <end position="38"/>
    </location>
</feature>
<evidence type="ECO:0000259" key="7">
    <source>
        <dbReference type="PROSITE" id="PS50113"/>
    </source>
</evidence>
<protein>
    <submittedName>
        <fullName evidence="10">PleD-like protein</fullName>
    </submittedName>
</protein>
<dbReference type="InterPro" id="IPR006189">
    <property type="entry name" value="CHASE_dom"/>
</dbReference>
<dbReference type="InterPro" id="IPR042240">
    <property type="entry name" value="CHASE_sf"/>
</dbReference>
<dbReference type="SUPFAM" id="SSF55785">
    <property type="entry name" value="PYP-like sensor domain (PAS domain)"/>
    <property type="match status" value="3"/>
</dbReference>
<comment type="caution">
    <text evidence="10">The sequence shown here is derived from an EMBL/GenBank/DDBJ whole genome shotgun (WGS) entry which is preliminary data.</text>
</comment>
<evidence type="ECO:0000259" key="8">
    <source>
        <dbReference type="PROSITE" id="PS50839"/>
    </source>
</evidence>
<dbReference type="SMART" id="SM01079">
    <property type="entry name" value="CHASE"/>
    <property type="match status" value="1"/>
</dbReference>
<dbReference type="NCBIfam" id="TIGR00229">
    <property type="entry name" value="sensory_box"/>
    <property type="match status" value="3"/>
</dbReference>
<evidence type="ECO:0000256" key="1">
    <source>
        <dbReference type="ARBA" id="ARBA00004370"/>
    </source>
</evidence>
<dbReference type="RefSeq" id="WP_006618854.1">
    <property type="nucleotide sequence ID" value="NZ_BIMW01000190.1"/>
</dbReference>
<reference evidence="10 11" key="1">
    <citation type="journal article" date="2019" name="J Genomics">
        <title>The Draft Genome of a Hydrogen-producing Cyanobacterium, Arthrospira platensis NIES-46.</title>
        <authorList>
            <person name="Suzuki S."/>
            <person name="Yamaguchi H."/>
            <person name="Kawachi M."/>
        </authorList>
    </citation>
    <scope>NUCLEOTIDE SEQUENCE [LARGE SCALE GENOMIC DNA]</scope>
    <source>
        <strain evidence="10 11">NIES-46</strain>
    </source>
</reference>
<feature type="domain" description="GGDEF" evidence="9">
    <location>
        <begin position="899"/>
        <end position="1037"/>
    </location>
</feature>
<feature type="domain" description="PAC" evidence="7">
    <location>
        <begin position="521"/>
        <end position="571"/>
    </location>
</feature>
<evidence type="ECO:0000256" key="5">
    <source>
        <dbReference type="SAM" id="Phobius"/>
    </source>
</evidence>